<keyword evidence="4" id="KW-1185">Reference proteome</keyword>
<evidence type="ECO:0000313" key="1">
    <source>
        <dbReference type="EMBL" id="CAZ89346.1"/>
    </source>
</evidence>
<dbReference type="EMBL" id="FP475956">
    <property type="protein sequence ID" value="CAZ89346.1"/>
    <property type="molecule type" value="Genomic_DNA"/>
</dbReference>
<organism evidence="1 3">
    <name type="scientific">Thiomonas arsenitoxydans (strain DSM 22701 / CIP 110005 / 3As)</name>
    <dbReference type="NCBI Taxonomy" id="426114"/>
    <lineage>
        <taxon>Bacteria</taxon>
        <taxon>Pseudomonadati</taxon>
        <taxon>Pseudomonadota</taxon>
        <taxon>Betaproteobacteria</taxon>
        <taxon>Burkholderiales</taxon>
        <taxon>Thiomonas</taxon>
    </lineage>
</organism>
<dbReference type="AlphaFoldDB" id="D6CLB8"/>
<protein>
    <submittedName>
        <fullName evidence="1">Uncharacterized protein</fullName>
    </submittedName>
</protein>
<proteinExistence type="predicted"/>
<name>D6CLB8_THIA3</name>
<dbReference type="Proteomes" id="UP000078599">
    <property type="component" value="Unassembled WGS sequence"/>
</dbReference>
<reference evidence="3" key="2">
    <citation type="journal article" date="2010" name="PLoS Genet.">
        <title>Structure, function, and evolution of the Thiomonas spp. genome.</title>
        <authorList>
            <person name="Arsene-Ploetze F."/>
            <person name="Koechler S."/>
            <person name="Marchal M."/>
            <person name="Coppee J.Y."/>
            <person name="Chandler M."/>
            <person name="Bonnefoy V."/>
            <person name="Brochier-Armanet C."/>
            <person name="Barakat M."/>
            <person name="Barbe V."/>
            <person name="Battaglia-Brunet F."/>
            <person name="Bruneel O."/>
            <person name="Bryan C.G."/>
            <person name="Cleiss-Arnold J."/>
            <person name="Cruveiller S."/>
            <person name="Erhardt M."/>
            <person name="Heinrich-Salmeron A."/>
            <person name="Hommais F."/>
            <person name="Joulian C."/>
            <person name="Krin E."/>
            <person name="Lieutaud A."/>
            <person name="Lievremont D."/>
            <person name="Michel C."/>
            <person name="Muller D."/>
            <person name="Ortet P."/>
            <person name="Proux C."/>
            <person name="Siguier P."/>
            <person name="Roche D."/>
            <person name="Rouy Z."/>
            <person name="Salvignol G."/>
            <person name="Slyemi D."/>
            <person name="Talla E."/>
            <person name="Weiss S."/>
            <person name="Weissenbach J."/>
            <person name="Medigue C."/>
            <person name="Bertin P.N."/>
        </authorList>
    </citation>
    <scope>NUCLEOTIDE SEQUENCE [LARGE SCALE GENOMIC DNA]</scope>
    <source>
        <strain evidence="3">DSM 22701 / CIP 110005 / 3As</strain>
    </source>
</reference>
<dbReference type="KEGG" id="thi:THI_2733"/>
<evidence type="ECO:0000313" key="2">
    <source>
        <dbReference type="EMBL" id="CQR35523.1"/>
    </source>
</evidence>
<dbReference type="RefSeq" id="WP_013106631.1">
    <property type="nucleotide sequence ID" value="NC_014145.1"/>
</dbReference>
<dbReference type="Proteomes" id="UP000002372">
    <property type="component" value="Chromosome"/>
</dbReference>
<evidence type="ECO:0000313" key="3">
    <source>
        <dbReference type="Proteomes" id="UP000002372"/>
    </source>
</evidence>
<accession>D6CLB8</accession>
<dbReference type="HOGENOM" id="CLU_1947838_0_0_4"/>
<reference evidence="2 4" key="4">
    <citation type="submission" date="2015-03" db="EMBL/GenBank/DDBJ databases">
        <authorList>
            <person name="Regsiter A."/>
            <person name="william w."/>
        </authorList>
    </citation>
    <scope>NUCLEOTIDE SEQUENCE [LARGE SCALE GENOMIC DNA]</scope>
    <source>
        <strain evidence="2 4">CB1</strain>
    </source>
</reference>
<gene>
    <name evidence="1" type="ordered locus">THI_2733</name>
    <name evidence="2" type="ORF">THICB1_50183</name>
</gene>
<sequence>MLEVAKENTKSDIAAQVQRMRSVVRLTLNAVLCRHDDSTLGVEELQAAITLLGDQWRKINELGDVDLDEGLGWFQAKALIAVLNVKTWRMLEDNHKTFDPVEIADVENTLHLLCELLSAPSKTAAKLAA</sequence>
<evidence type="ECO:0000313" key="4">
    <source>
        <dbReference type="Proteomes" id="UP000078599"/>
    </source>
</evidence>
<dbReference type="EMBL" id="CTRI01000027">
    <property type="protein sequence ID" value="CQR35523.1"/>
    <property type="molecule type" value="Genomic_DNA"/>
</dbReference>
<reference key="1">
    <citation type="submission" date="2009-07" db="EMBL/GenBank/DDBJ databases">
        <authorList>
            <person name="Genoscope - CEA"/>
        </authorList>
    </citation>
    <scope>NUCLEOTIDE SEQUENCE</scope>
    <source>
        <strain>3As</strain>
    </source>
</reference>
<reference evidence="1" key="3">
    <citation type="submission" date="2010-07" db="EMBL/GenBank/DDBJ databases">
        <authorList>
            <person name="Genoscope - CEA"/>
        </authorList>
    </citation>
    <scope>NUCLEOTIDE SEQUENCE</scope>
    <source>
        <strain evidence="1">3As</strain>
    </source>
</reference>